<feature type="transmembrane region" description="Helical" evidence="7">
    <location>
        <begin position="308"/>
        <end position="330"/>
    </location>
</feature>
<feature type="transmembrane region" description="Helical" evidence="7">
    <location>
        <begin position="367"/>
        <end position="388"/>
    </location>
</feature>
<dbReference type="PROSITE" id="PS50850">
    <property type="entry name" value="MFS"/>
    <property type="match status" value="1"/>
</dbReference>
<feature type="transmembrane region" description="Helical" evidence="7">
    <location>
        <begin position="284"/>
        <end position="302"/>
    </location>
</feature>
<feature type="transmembrane region" description="Helical" evidence="7">
    <location>
        <begin position="173"/>
        <end position="194"/>
    </location>
</feature>
<dbReference type="Gene3D" id="1.20.1250.20">
    <property type="entry name" value="MFS general substrate transporter like domains"/>
    <property type="match status" value="2"/>
</dbReference>
<dbReference type="InterPro" id="IPR036259">
    <property type="entry name" value="MFS_trans_sf"/>
</dbReference>
<feature type="transmembrane region" description="Helical" evidence="7">
    <location>
        <begin position="144"/>
        <end position="167"/>
    </location>
</feature>
<evidence type="ECO:0000259" key="8">
    <source>
        <dbReference type="PROSITE" id="PS50850"/>
    </source>
</evidence>
<dbReference type="GO" id="GO:0022857">
    <property type="term" value="F:transmembrane transporter activity"/>
    <property type="evidence" value="ECO:0007669"/>
    <property type="project" value="InterPro"/>
</dbReference>
<keyword evidence="10" id="KW-1185">Reference proteome</keyword>
<dbReference type="PANTHER" id="PTHR23517:SF3">
    <property type="entry name" value="INTEGRAL MEMBRANE TRANSPORT PROTEIN"/>
    <property type="match status" value="1"/>
</dbReference>
<sequence length="403" mass="41210">MSSTAPSPSIRDLLSSLMWPVFVPGATTATVQTAVMVLLPLYVLELGYDASIAALILGTRGIGQLIGDIPAAMVAGRWGDKASLLCGTTGYCVGYGIIAVVTDPMLLAVGGFIAGFGMSFSLIGRQAYVTQRAAPHQRGRAISLMAGAMRVGALLGPLIGGLVASAIGYQNSFIGLVILCLLSLLIVLFGAESGQAESDHSSHSPRAIVEVISEYRHTFMTAGLAMISLQFMRAGRVTLLPLAGAAIGLDVASIGFIVAAAAAVDTLLFMPSGIVMDKNGRKPVAVASLLIFAIGLALVGWADSYATLLAAALLVGFANGISAGLVMVLGSDHAPEKGRARFLGVWKLVSDVGNAAAPIAIGGLLGITTLLVGTQLVALTGVAGLAMVSRMKETLQRPHAGQS</sequence>
<dbReference type="AlphaFoldDB" id="A0A9X3ISQ1"/>
<dbReference type="GO" id="GO:0005886">
    <property type="term" value="C:plasma membrane"/>
    <property type="evidence" value="ECO:0007669"/>
    <property type="project" value="UniProtKB-SubCell"/>
</dbReference>
<feature type="transmembrane region" description="Helical" evidence="7">
    <location>
        <begin position="239"/>
        <end position="264"/>
    </location>
</feature>
<dbReference type="RefSeq" id="WP_283174268.1">
    <property type="nucleotide sequence ID" value="NZ_JAPNOA010000029.1"/>
</dbReference>
<feature type="transmembrane region" description="Helical" evidence="7">
    <location>
        <begin position="106"/>
        <end position="123"/>
    </location>
</feature>
<evidence type="ECO:0000256" key="1">
    <source>
        <dbReference type="ARBA" id="ARBA00004651"/>
    </source>
</evidence>
<keyword evidence="5 7" id="KW-1133">Transmembrane helix</keyword>
<dbReference type="PANTHER" id="PTHR23517">
    <property type="entry name" value="RESISTANCE PROTEIN MDTM, PUTATIVE-RELATED-RELATED"/>
    <property type="match status" value="1"/>
</dbReference>
<evidence type="ECO:0000313" key="9">
    <source>
        <dbReference type="EMBL" id="MCY0966066.1"/>
    </source>
</evidence>
<keyword evidence="3" id="KW-1003">Cell membrane</keyword>
<evidence type="ECO:0000256" key="2">
    <source>
        <dbReference type="ARBA" id="ARBA00022448"/>
    </source>
</evidence>
<comment type="subcellular location">
    <subcellularLocation>
        <location evidence="1">Cell membrane</location>
        <topology evidence="1">Multi-pass membrane protein</topology>
    </subcellularLocation>
</comment>
<protein>
    <submittedName>
        <fullName evidence="9">MFS transporter</fullName>
    </submittedName>
</protein>
<dbReference type="Proteomes" id="UP001150830">
    <property type="component" value="Unassembled WGS sequence"/>
</dbReference>
<feature type="transmembrane region" description="Helical" evidence="7">
    <location>
        <begin position="82"/>
        <end position="100"/>
    </location>
</feature>
<organism evidence="9 10">
    <name type="scientific">Parathalassolituus penaei</name>
    <dbReference type="NCBI Taxonomy" id="2997323"/>
    <lineage>
        <taxon>Bacteria</taxon>
        <taxon>Pseudomonadati</taxon>
        <taxon>Pseudomonadota</taxon>
        <taxon>Gammaproteobacteria</taxon>
        <taxon>Oceanospirillales</taxon>
        <taxon>Oceanospirillaceae</taxon>
        <taxon>Parathalassolituus</taxon>
    </lineage>
</organism>
<dbReference type="SUPFAM" id="SSF103473">
    <property type="entry name" value="MFS general substrate transporter"/>
    <property type="match status" value="1"/>
</dbReference>
<keyword evidence="4 7" id="KW-0812">Transmembrane</keyword>
<keyword evidence="6 7" id="KW-0472">Membrane</keyword>
<dbReference type="CDD" id="cd17325">
    <property type="entry name" value="MFS_MdtG_SLC18_like"/>
    <property type="match status" value="1"/>
</dbReference>
<dbReference type="InterPro" id="IPR011701">
    <property type="entry name" value="MFS"/>
</dbReference>
<evidence type="ECO:0000256" key="4">
    <source>
        <dbReference type="ARBA" id="ARBA00022692"/>
    </source>
</evidence>
<reference evidence="9" key="1">
    <citation type="submission" date="2022-11" db="EMBL/GenBank/DDBJ databases">
        <title>Parathalassolutuus dongxingensis gen. nov., sp. nov., a novel member of family Oceanospirillaceae isolated from a coastal shrimp pond in Guangxi, China.</title>
        <authorList>
            <person name="Chen H."/>
        </authorList>
    </citation>
    <scope>NUCLEOTIDE SEQUENCE</scope>
    <source>
        <strain evidence="9">G-43</strain>
    </source>
</reference>
<evidence type="ECO:0000256" key="3">
    <source>
        <dbReference type="ARBA" id="ARBA00022475"/>
    </source>
</evidence>
<feature type="transmembrane region" description="Helical" evidence="7">
    <location>
        <begin position="21"/>
        <end position="44"/>
    </location>
</feature>
<dbReference type="Pfam" id="PF07690">
    <property type="entry name" value="MFS_1"/>
    <property type="match status" value="1"/>
</dbReference>
<feature type="domain" description="Major facilitator superfamily (MFS) profile" evidence="8">
    <location>
        <begin position="13"/>
        <end position="392"/>
    </location>
</feature>
<dbReference type="InterPro" id="IPR050171">
    <property type="entry name" value="MFS_Transporters"/>
</dbReference>
<evidence type="ECO:0000256" key="6">
    <source>
        <dbReference type="ARBA" id="ARBA00023136"/>
    </source>
</evidence>
<name>A0A9X3ISQ1_9GAMM</name>
<evidence type="ECO:0000256" key="5">
    <source>
        <dbReference type="ARBA" id="ARBA00022989"/>
    </source>
</evidence>
<dbReference type="InterPro" id="IPR020846">
    <property type="entry name" value="MFS_dom"/>
</dbReference>
<dbReference type="EMBL" id="JAPNOA010000029">
    <property type="protein sequence ID" value="MCY0966066.1"/>
    <property type="molecule type" value="Genomic_DNA"/>
</dbReference>
<evidence type="ECO:0000256" key="7">
    <source>
        <dbReference type="SAM" id="Phobius"/>
    </source>
</evidence>
<comment type="caution">
    <text evidence="9">The sequence shown here is derived from an EMBL/GenBank/DDBJ whole genome shotgun (WGS) entry which is preliminary data.</text>
</comment>
<evidence type="ECO:0000313" key="10">
    <source>
        <dbReference type="Proteomes" id="UP001150830"/>
    </source>
</evidence>
<proteinExistence type="predicted"/>
<gene>
    <name evidence="9" type="ORF">OUO13_12785</name>
</gene>
<keyword evidence="2" id="KW-0813">Transport</keyword>
<accession>A0A9X3ISQ1</accession>